<protein>
    <recommendedName>
        <fullName evidence="2">RNase H type-1 domain-containing protein</fullName>
    </recommendedName>
</protein>
<name>A0A1X7SK10_AMPQE</name>
<dbReference type="InterPro" id="IPR052055">
    <property type="entry name" value="Hepadnavirus_pol/RT"/>
</dbReference>
<sequence length="358" mass="39646">MVLSGPHQSVRPSVLFGRGGSVRPSAFETLPLFWAPDASSGLRDLSSAVELATRLGLPVEPSKVEGPSTTLTFLGIEIDTVSRELRLPRDKLLRLKGIIEEWRVKATKKSSVTKHQLDVLVGLLSDAAQVVPAGRPFIRQLIDAKSELKRASHFTRLSPGCKADIFWWSAFMEEWNGTGLFPTRTIGPVITADASGSWGCGAFLEGPCFWFQVQWPSEWSQVNIAAKELFPLVVAIAIWGPQCKDSQICLNSDNQAVVSALATRSAKDPFLSHLLRSLFFFLAHYNISYRAQHIAGKRNRAADALSRNKLNEFLSVFPQAPKSPSPIPGSLLSMLLDIKLQWTSTHWKELFRASLERV</sequence>
<dbReference type="OrthoDB" id="10058284at2759"/>
<organism evidence="1">
    <name type="scientific">Amphimedon queenslandica</name>
    <name type="common">Sponge</name>
    <dbReference type="NCBI Taxonomy" id="400682"/>
    <lineage>
        <taxon>Eukaryota</taxon>
        <taxon>Metazoa</taxon>
        <taxon>Porifera</taxon>
        <taxon>Demospongiae</taxon>
        <taxon>Heteroscleromorpha</taxon>
        <taxon>Haplosclerida</taxon>
        <taxon>Niphatidae</taxon>
        <taxon>Amphimedon</taxon>
    </lineage>
</organism>
<dbReference type="InParanoid" id="A0A1X7SK10"/>
<accession>A0A1X7SK10</accession>
<dbReference type="EnsemblMetazoa" id="Aqu2.1.02453_001">
    <property type="protein sequence ID" value="Aqu2.1.02453_001"/>
    <property type="gene ID" value="Aqu2.1.02453"/>
</dbReference>
<proteinExistence type="predicted"/>
<dbReference type="AlphaFoldDB" id="A0A1X7SK10"/>
<dbReference type="CDD" id="cd09275">
    <property type="entry name" value="RNase_HI_RT_DIRS1"/>
    <property type="match status" value="1"/>
</dbReference>
<evidence type="ECO:0000313" key="1">
    <source>
        <dbReference type="EnsemblMetazoa" id="Aqu2.1.02453_001"/>
    </source>
</evidence>
<evidence type="ECO:0008006" key="2">
    <source>
        <dbReference type="Google" id="ProtNLM"/>
    </source>
</evidence>
<reference evidence="1" key="1">
    <citation type="submission" date="2017-05" db="UniProtKB">
        <authorList>
            <consortium name="EnsemblMetazoa"/>
        </authorList>
    </citation>
    <scope>IDENTIFICATION</scope>
</reference>
<dbReference type="InterPro" id="IPR043502">
    <property type="entry name" value="DNA/RNA_pol_sf"/>
</dbReference>
<dbReference type="OMA" id="EWIAKTH"/>
<dbReference type="PANTHER" id="PTHR33050:SF8">
    <property type="entry name" value="REVERSE TRANSCRIPTASE DOMAIN-CONTAINING PROTEIN"/>
    <property type="match status" value="1"/>
</dbReference>
<dbReference type="SUPFAM" id="SSF56672">
    <property type="entry name" value="DNA/RNA polymerases"/>
    <property type="match status" value="1"/>
</dbReference>
<dbReference type="PANTHER" id="PTHR33050">
    <property type="entry name" value="REVERSE TRANSCRIPTASE DOMAIN-CONTAINING PROTEIN"/>
    <property type="match status" value="1"/>
</dbReference>
<dbReference type="eggNOG" id="KOG0017">
    <property type="taxonomic scope" value="Eukaryota"/>
</dbReference>
<dbReference type="STRING" id="400682.A0A1X7SK10"/>